<evidence type="ECO:0000313" key="2">
    <source>
        <dbReference type="Proteomes" id="UP000749646"/>
    </source>
</evidence>
<feature type="non-terminal residue" evidence="1">
    <location>
        <position position="96"/>
    </location>
</feature>
<comment type="caution">
    <text evidence="1">The sequence shown here is derived from an EMBL/GenBank/DDBJ whole genome shotgun (WGS) entry which is preliminary data.</text>
</comment>
<sequence length="96" mass="11333">MRENKELSEKVGLLPGMGVYKFFRVIYGYYGEKSFIQEKRQKPLISSQVFINNDYGGAEELAQEFSPYFTDDLHLKKEAKQILKEKEGKDYEIQKR</sequence>
<reference evidence="1" key="1">
    <citation type="journal article" date="2020" name="Fungal Divers.">
        <title>Resolving the Mortierellaceae phylogeny through synthesis of multi-gene phylogenetics and phylogenomics.</title>
        <authorList>
            <person name="Vandepol N."/>
            <person name="Liber J."/>
            <person name="Desiro A."/>
            <person name="Na H."/>
            <person name="Kennedy M."/>
            <person name="Barry K."/>
            <person name="Grigoriev I.V."/>
            <person name="Miller A.N."/>
            <person name="O'Donnell K."/>
            <person name="Stajich J.E."/>
            <person name="Bonito G."/>
        </authorList>
    </citation>
    <scope>NUCLEOTIDE SEQUENCE</scope>
    <source>
        <strain evidence="1">MES-2147</strain>
    </source>
</reference>
<proteinExistence type="predicted"/>
<keyword evidence="2" id="KW-1185">Reference proteome</keyword>
<dbReference type="AlphaFoldDB" id="A0A9P6MCS6"/>
<name>A0A9P6MCS6_9FUNG</name>
<dbReference type="EMBL" id="JAAAHW010002124">
    <property type="protein sequence ID" value="KAF9992630.1"/>
    <property type="molecule type" value="Genomic_DNA"/>
</dbReference>
<evidence type="ECO:0000313" key="1">
    <source>
        <dbReference type="EMBL" id="KAF9992630.1"/>
    </source>
</evidence>
<gene>
    <name evidence="1" type="ORF">BGZ65_012003</name>
</gene>
<dbReference type="Proteomes" id="UP000749646">
    <property type="component" value="Unassembled WGS sequence"/>
</dbReference>
<protein>
    <submittedName>
        <fullName evidence="1">Uncharacterized protein</fullName>
    </submittedName>
</protein>
<accession>A0A9P6MCS6</accession>
<dbReference type="OrthoDB" id="2434974at2759"/>
<organism evidence="1 2">
    <name type="scientific">Modicella reniformis</name>
    <dbReference type="NCBI Taxonomy" id="1440133"/>
    <lineage>
        <taxon>Eukaryota</taxon>
        <taxon>Fungi</taxon>
        <taxon>Fungi incertae sedis</taxon>
        <taxon>Mucoromycota</taxon>
        <taxon>Mortierellomycotina</taxon>
        <taxon>Mortierellomycetes</taxon>
        <taxon>Mortierellales</taxon>
        <taxon>Mortierellaceae</taxon>
        <taxon>Modicella</taxon>
    </lineage>
</organism>